<keyword evidence="11" id="KW-1185">Reference proteome</keyword>
<keyword evidence="6" id="KW-0238">DNA-binding</keyword>
<dbReference type="InterPro" id="IPR012340">
    <property type="entry name" value="NA-bd_OB-fold"/>
</dbReference>
<evidence type="ECO:0000256" key="5">
    <source>
        <dbReference type="ARBA" id="ARBA00022895"/>
    </source>
</evidence>
<evidence type="ECO:0000256" key="2">
    <source>
        <dbReference type="ARBA" id="ARBA00004574"/>
    </source>
</evidence>
<dbReference type="PANTHER" id="PTHR13989">
    <property type="entry name" value="REPLICATION PROTEIN A-RELATED"/>
    <property type="match status" value="1"/>
</dbReference>
<keyword evidence="4" id="KW-0158">Chromosome</keyword>
<evidence type="ECO:0000259" key="9">
    <source>
        <dbReference type="Pfam" id="PF01336"/>
    </source>
</evidence>
<dbReference type="GO" id="GO:0005634">
    <property type="term" value="C:nucleus"/>
    <property type="evidence" value="ECO:0007669"/>
    <property type="project" value="UniProtKB-SubCell"/>
</dbReference>
<comment type="subcellular location">
    <subcellularLocation>
        <location evidence="2">Chromosome</location>
        <location evidence="2">Telomere</location>
    </subcellularLocation>
    <subcellularLocation>
        <location evidence="1">Nucleus</location>
    </subcellularLocation>
</comment>
<dbReference type="EMBL" id="SZYD01000012">
    <property type="protein sequence ID" value="KAD4584462.1"/>
    <property type="molecule type" value="Genomic_DNA"/>
</dbReference>
<evidence type="ECO:0000256" key="3">
    <source>
        <dbReference type="ARBA" id="ARBA00017411"/>
    </source>
</evidence>
<organism evidence="10 11">
    <name type="scientific">Mikania micrantha</name>
    <name type="common">bitter vine</name>
    <dbReference type="NCBI Taxonomy" id="192012"/>
    <lineage>
        <taxon>Eukaryota</taxon>
        <taxon>Viridiplantae</taxon>
        <taxon>Streptophyta</taxon>
        <taxon>Embryophyta</taxon>
        <taxon>Tracheophyta</taxon>
        <taxon>Spermatophyta</taxon>
        <taxon>Magnoliopsida</taxon>
        <taxon>eudicotyledons</taxon>
        <taxon>Gunneridae</taxon>
        <taxon>Pentapetalae</taxon>
        <taxon>asterids</taxon>
        <taxon>campanulids</taxon>
        <taxon>Asterales</taxon>
        <taxon>Asteraceae</taxon>
        <taxon>Asteroideae</taxon>
        <taxon>Heliantheae alliance</taxon>
        <taxon>Eupatorieae</taxon>
        <taxon>Mikania</taxon>
    </lineage>
</organism>
<comment type="caution">
    <text evidence="10">The sequence shown here is derived from an EMBL/GenBank/DDBJ whole genome shotgun (WGS) entry which is preliminary data.</text>
</comment>
<proteinExistence type="predicted"/>
<dbReference type="InterPro" id="IPR040260">
    <property type="entry name" value="RFA2-like"/>
</dbReference>
<dbReference type="AlphaFoldDB" id="A0A5N6N9C2"/>
<evidence type="ECO:0000256" key="8">
    <source>
        <dbReference type="ARBA" id="ARBA00030039"/>
    </source>
</evidence>
<dbReference type="Gene3D" id="2.40.50.140">
    <property type="entry name" value="Nucleic acid-binding proteins"/>
    <property type="match status" value="1"/>
</dbReference>
<gene>
    <name evidence="10" type="ORF">E3N88_22063</name>
</gene>
<dbReference type="InterPro" id="IPR004365">
    <property type="entry name" value="NA-bd_OB_tRNA"/>
</dbReference>
<dbReference type="GO" id="GO:0000781">
    <property type="term" value="C:chromosome, telomeric region"/>
    <property type="evidence" value="ECO:0007669"/>
    <property type="project" value="UniProtKB-SubCell"/>
</dbReference>
<dbReference type="SUPFAM" id="SSF50249">
    <property type="entry name" value="Nucleic acid-binding proteins"/>
    <property type="match status" value="1"/>
</dbReference>
<protein>
    <recommendedName>
        <fullName evidence="3">CST complex subunit STN1</fullName>
    </recommendedName>
    <alternativeName>
        <fullName evidence="8">Suppressor of cdc thirteen homolog</fullName>
    </alternativeName>
</protein>
<evidence type="ECO:0000256" key="4">
    <source>
        <dbReference type="ARBA" id="ARBA00022454"/>
    </source>
</evidence>
<evidence type="ECO:0000256" key="1">
    <source>
        <dbReference type="ARBA" id="ARBA00004123"/>
    </source>
</evidence>
<accession>A0A5N6N9C2</accession>
<dbReference type="Pfam" id="PF01336">
    <property type="entry name" value="tRNA_anti-codon"/>
    <property type="match status" value="1"/>
</dbReference>
<sequence>MNSLHDTHVKLLAFDFLSLTPSYSNPITVRRRGTLLSRVETLGIITSRDHKPDRFLRFTVDDGTGCIPCVLWLNQLTSPYFLRRSPPTVRSIAEVARSFATMIQIGVSARVRGKITVYKGSVQLTVSDVFIERDPNAEILHWLQCVRLARSDSRAVRTLTSIAAIKVWTDKLGVIIQSKAYRHYDPKRIVTSGVEEQRKWDQKSDEVRVVDLLGRSCRSNVQSDAVSPQAVAETSTVKEARTRRSGKLLVWMNDYQRGKDI</sequence>
<evidence type="ECO:0000313" key="10">
    <source>
        <dbReference type="EMBL" id="KAD4584462.1"/>
    </source>
</evidence>
<dbReference type="PANTHER" id="PTHR13989:SF33">
    <property type="entry name" value="CST COMPLEX SUBUNIT STN1"/>
    <property type="match status" value="1"/>
</dbReference>
<evidence type="ECO:0000256" key="7">
    <source>
        <dbReference type="ARBA" id="ARBA00023242"/>
    </source>
</evidence>
<reference evidence="10 11" key="1">
    <citation type="submission" date="2019-05" db="EMBL/GenBank/DDBJ databases">
        <title>Mikania micrantha, genome provides insights into the molecular mechanism of rapid growth.</title>
        <authorList>
            <person name="Liu B."/>
        </authorList>
    </citation>
    <scope>NUCLEOTIDE SEQUENCE [LARGE SCALE GENOMIC DNA]</scope>
    <source>
        <strain evidence="10">NLD-2019</strain>
        <tissue evidence="10">Leaf</tissue>
    </source>
</reference>
<keyword evidence="7" id="KW-0539">Nucleus</keyword>
<evidence type="ECO:0000313" key="11">
    <source>
        <dbReference type="Proteomes" id="UP000326396"/>
    </source>
</evidence>
<name>A0A5N6N9C2_9ASTR</name>
<dbReference type="OrthoDB" id="77828at2759"/>
<dbReference type="GO" id="GO:0003677">
    <property type="term" value="F:DNA binding"/>
    <property type="evidence" value="ECO:0007669"/>
    <property type="project" value="UniProtKB-KW"/>
</dbReference>
<dbReference type="Proteomes" id="UP000326396">
    <property type="component" value="Linkage Group LG2"/>
</dbReference>
<evidence type="ECO:0000256" key="6">
    <source>
        <dbReference type="ARBA" id="ARBA00023125"/>
    </source>
</evidence>
<feature type="domain" description="OB" evidence="9">
    <location>
        <begin position="43"/>
        <end position="130"/>
    </location>
</feature>
<keyword evidence="5" id="KW-0779">Telomere</keyword>